<name>A0ABV4Y7A9_9CYAN</name>
<proteinExistence type="predicted"/>
<reference evidence="2 3" key="1">
    <citation type="submission" date="2024-09" db="EMBL/GenBank/DDBJ databases">
        <title>Floridaenema gen nov. (Aerosakkonemataceae, Aerosakkonematales ord. nov., Cyanobacteria) from benthic tropical and subtropical fresh waters, with the description of four new species.</title>
        <authorList>
            <person name="Moretto J.A."/>
            <person name="Berthold D.E."/>
            <person name="Lefler F.W."/>
            <person name="Huang I.-S."/>
            <person name="Laughinghouse H. IV."/>
        </authorList>
    </citation>
    <scope>NUCLEOTIDE SEQUENCE [LARGE SCALE GENOMIC DNA]</scope>
    <source>
        <strain evidence="2 3">BLCC-F154</strain>
    </source>
</reference>
<keyword evidence="3" id="KW-1185">Reference proteome</keyword>
<keyword evidence="1" id="KW-0812">Transmembrane</keyword>
<gene>
    <name evidence="2" type="ORF">ACE1B6_04885</name>
</gene>
<sequence>MIFAQTFADLFSMDDTTWKRHANPWCFWTRLSVIPVLFLAVWSRFWLGWWSLLLIAIALFWVWLNARIFPEPNSTNNWVSKGVFGEQIWINRNQIPIPSHHRYFPHILTTISAFGLIFAVWGLITLDLYFTALGTLLIYVGKLWFLDRMVWLYEDMKDANPKYRSWLY</sequence>
<evidence type="ECO:0000313" key="3">
    <source>
        <dbReference type="Proteomes" id="UP001576776"/>
    </source>
</evidence>
<evidence type="ECO:0000313" key="2">
    <source>
        <dbReference type="EMBL" id="MFB2934593.1"/>
    </source>
</evidence>
<protein>
    <submittedName>
        <fullName evidence="2">DUF6653 family protein</fullName>
    </submittedName>
</protein>
<keyword evidence="1" id="KW-0472">Membrane</keyword>
<feature type="transmembrane region" description="Helical" evidence="1">
    <location>
        <begin position="47"/>
        <end position="64"/>
    </location>
</feature>
<feature type="transmembrane region" description="Helical" evidence="1">
    <location>
        <begin position="22"/>
        <end position="41"/>
    </location>
</feature>
<feature type="transmembrane region" description="Helical" evidence="1">
    <location>
        <begin position="103"/>
        <end position="122"/>
    </location>
</feature>
<dbReference type="InterPro" id="IPR046595">
    <property type="entry name" value="DUF6653"/>
</dbReference>
<dbReference type="EMBL" id="JBHFNS010000019">
    <property type="protein sequence ID" value="MFB2934593.1"/>
    <property type="molecule type" value="Genomic_DNA"/>
</dbReference>
<dbReference type="Pfam" id="PF20358">
    <property type="entry name" value="DUF6653"/>
    <property type="match status" value="1"/>
</dbReference>
<dbReference type="Proteomes" id="UP001576776">
    <property type="component" value="Unassembled WGS sequence"/>
</dbReference>
<comment type="caution">
    <text evidence="2">The sequence shown here is derived from an EMBL/GenBank/DDBJ whole genome shotgun (WGS) entry which is preliminary data.</text>
</comment>
<organism evidence="2 3">
    <name type="scientific">Floridaenema fluviatile BLCC-F154</name>
    <dbReference type="NCBI Taxonomy" id="3153640"/>
    <lineage>
        <taxon>Bacteria</taxon>
        <taxon>Bacillati</taxon>
        <taxon>Cyanobacteriota</taxon>
        <taxon>Cyanophyceae</taxon>
        <taxon>Oscillatoriophycideae</taxon>
        <taxon>Aerosakkonematales</taxon>
        <taxon>Aerosakkonemataceae</taxon>
        <taxon>Floridanema</taxon>
        <taxon>Floridanema fluviatile</taxon>
    </lineage>
</organism>
<keyword evidence="1" id="KW-1133">Transmembrane helix</keyword>
<accession>A0ABV4Y7A9</accession>
<feature type="transmembrane region" description="Helical" evidence="1">
    <location>
        <begin position="128"/>
        <end position="146"/>
    </location>
</feature>
<evidence type="ECO:0000256" key="1">
    <source>
        <dbReference type="SAM" id="Phobius"/>
    </source>
</evidence>
<dbReference type="RefSeq" id="WP_413256307.1">
    <property type="nucleotide sequence ID" value="NZ_JBHFNS010000019.1"/>
</dbReference>